<feature type="compositionally biased region" description="Basic and acidic residues" evidence="1">
    <location>
        <begin position="92"/>
        <end position="112"/>
    </location>
</feature>
<name>A0A6V7PHC0_ANACO</name>
<dbReference type="EMBL" id="LR862148">
    <property type="protein sequence ID" value="CAD1830113.1"/>
    <property type="molecule type" value="Genomic_DNA"/>
</dbReference>
<evidence type="ECO:0000313" key="2">
    <source>
        <dbReference type="EMBL" id="CAD1830113.1"/>
    </source>
</evidence>
<dbReference type="AlphaFoldDB" id="A0A6V7PHC0"/>
<feature type="compositionally biased region" description="Low complexity" evidence="1">
    <location>
        <begin position="129"/>
        <end position="141"/>
    </location>
</feature>
<feature type="region of interest" description="Disordered" evidence="1">
    <location>
        <begin position="129"/>
        <end position="249"/>
    </location>
</feature>
<feature type="compositionally biased region" description="Basic and acidic residues" evidence="1">
    <location>
        <begin position="29"/>
        <end position="39"/>
    </location>
</feature>
<feature type="compositionally biased region" description="Basic residues" evidence="1">
    <location>
        <begin position="8"/>
        <end position="17"/>
    </location>
</feature>
<feature type="region of interest" description="Disordered" evidence="1">
    <location>
        <begin position="1"/>
        <end position="56"/>
    </location>
</feature>
<feature type="compositionally biased region" description="Basic and acidic residues" evidence="1">
    <location>
        <begin position="193"/>
        <end position="220"/>
    </location>
</feature>
<feature type="compositionally biased region" description="Basic and acidic residues" evidence="1">
    <location>
        <begin position="150"/>
        <end position="164"/>
    </location>
</feature>
<proteinExistence type="predicted"/>
<reference evidence="2" key="1">
    <citation type="submission" date="2020-07" db="EMBL/GenBank/DDBJ databases">
        <authorList>
            <person name="Lin J."/>
        </authorList>
    </citation>
    <scope>NUCLEOTIDE SEQUENCE</scope>
</reference>
<gene>
    <name evidence="2" type="ORF">CB5_LOCUS13324</name>
</gene>
<accession>A0A6V7PHC0</accession>
<feature type="region of interest" description="Disordered" evidence="1">
    <location>
        <begin position="77"/>
        <end position="112"/>
    </location>
</feature>
<organism evidence="2">
    <name type="scientific">Ananas comosus var. bracteatus</name>
    <name type="common">red pineapple</name>
    <dbReference type="NCBI Taxonomy" id="296719"/>
    <lineage>
        <taxon>Eukaryota</taxon>
        <taxon>Viridiplantae</taxon>
        <taxon>Streptophyta</taxon>
        <taxon>Embryophyta</taxon>
        <taxon>Tracheophyta</taxon>
        <taxon>Spermatophyta</taxon>
        <taxon>Magnoliopsida</taxon>
        <taxon>Liliopsida</taxon>
        <taxon>Poales</taxon>
        <taxon>Bromeliaceae</taxon>
        <taxon>Bromelioideae</taxon>
        <taxon>Ananas</taxon>
    </lineage>
</organism>
<protein>
    <submittedName>
        <fullName evidence="2">Uncharacterized protein</fullName>
    </submittedName>
</protein>
<evidence type="ECO:0000256" key="1">
    <source>
        <dbReference type="SAM" id="MobiDB-lite"/>
    </source>
</evidence>
<sequence length="249" mass="27118">MNHERSLTRSRRPRARQRCGSASAWMGEALERARRRCDSASEQTRGGPWSELDGRCGSALEQTRGALERARRSVRLGRSMDGLGLEGGAARPRLERDDAVGDGADRPRVAFQADRPRWRGFELRTAAVAASGRSAADGAASSRRRQRWRLQADRPRVARLRVEDGSGGGAETRRKGSADSMLSSVELGGCSAELRRKREERVAARSAEKSVERLGAERSRNSSARRYRGGGEGDVVEGRGSAEEASVSA</sequence>